<feature type="transmembrane region" description="Helical" evidence="8">
    <location>
        <begin position="138"/>
        <end position="162"/>
    </location>
</feature>
<dbReference type="Pfam" id="PF13231">
    <property type="entry name" value="PMT_2"/>
    <property type="match status" value="1"/>
</dbReference>
<keyword evidence="4 10" id="KW-0808">Transferase</keyword>
<keyword evidence="11" id="KW-1185">Reference proteome</keyword>
<protein>
    <submittedName>
        <fullName evidence="10">Glycosyl transferase</fullName>
    </submittedName>
</protein>
<evidence type="ECO:0000313" key="11">
    <source>
        <dbReference type="Proteomes" id="UP000012179"/>
    </source>
</evidence>
<feature type="transmembrane region" description="Helical" evidence="8">
    <location>
        <begin position="71"/>
        <end position="88"/>
    </location>
</feature>
<accession>A0A1W6SL37</accession>
<gene>
    <name evidence="10" type="ORF">EBAPG3_001290</name>
</gene>
<keyword evidence="3" id="KW-0328">Glycosyltransferase</keyword>
<dbReference type="Proteomes" id="UP000012179">
    <property type="component" value="Chromosome"/>
</dbReference>
<feature type="transmembrane region" description="Helical" evidence="8">
    <location>
        <begin position="20"/>
        <end position="41"/>
    </location>
</feature>
<evidence type="ECO:0000256" key="5">
    <source>
        <dbReference type="ARBA" id="ARBA00022692"/>
    </source>
</evidence>
<dbReference type="GO" id="GO:0016763">
    <property type="term" value="F:pentosyltransferase activity"/>
    <property type="evidence" value="ECO:0007669"/>
    <property type="project" value="TreeGrafter"/>
</dbReference>
<evidence type="ECO:0000313" key="10">
    <source>
        <dbReference type="EMBL" id="ARO86526.1"/>
    </source>
</evidence>
<evidence type="ECO:0000256" key="4">
    <source>
        <dbReference type="ARBA" id="ARBA00022679"/>
    </source>
</evidence>
<dbReference type="PANTHER" id="PTHR33908">
    <property type="entry name" value="MANNOSYLTRANSFERASE YKCB-RELATED"/>
    <property type="match status" value="1"/>
</dbReference>
<evidence type="ECO:0000256" key="8">
    <source>
        <dbReference type="SAM" id="Phobius"/>
    </source>
</evidence>
<dbReference type="eggNOG" id="COG1807">
    <property type="taxonomic scope" value="Bacteria"/>
</dbReference>
<sequence>MQGRGVTAASSFRILDSHYFVPVCFLFFIVLRAVPIFFLPVEMDSDSSWFLGRGLSIASGGGYSEDGYPTAYWPVGYPGFLGILFYLFGQDQFVGQMANLLMAAGTFFLQLELTRRIFRSEAAARLGVLLLTIYPNNIAYTSFLLTEIYFTFLLLFAVYLYIARRGWIWILVSGLIFGLAALTKPQIVFLPGLLVLFRIFGPKSETNLHEDIVKGFAIYVIMAAVLVPWAVRNTQVFGEVVLISTNGGATLLTGNNPTADGSYVENDPLVVQRNFSVQDQVGADRRAKELALAWIRENPGRFAELVPLKIWHLWAKNGEAEWAYQAGYQHYQKYQSIFRSVRWINQIFYGLLLAGSLVALVLLVKNGRSVARPWVFFGYCLMIYLTLISVVFSGQARFHFPAMPWVIMYAAWAAVMLKEFASRTSPELAGQFESQDRQA</sequence>
<dbReference type="InterPro" id="IPR050297">
    <property type="entry name" value="LipidA_mod_glycosyltrf_83"/>
</dbReference>
<evidence type="ECO:0000256" key="1">
    <source>
        <dbReference type="ARBA" id="ARBA00004651"/>
    </source>
</evidence>
<name>A0A1W6SL37_9PROT</name>
<feature type="transmembrane region" description="Helical" evidence="8">
    <location>
        <begin position="343"/>
        <end position="364"/>
    </location>
</feature>
<evidence type="ECO:0000256" key="7">
    <source>
        <dbReference type="ARBA" id="ARBA00023136"/>
    </source>
</evidence>
<evidence type="ECO:0000256" key="6">
    <source>
        <dbReference type="ARBA" id="ARBA00022989"/>
    </source>
</evidence>
<keyword evidence="2" id="KW-1003">Cell membrane</keyword>
<proteinExistence type="predicted"/>
<keyword evidence="7 8" id="KW-0472">Membrane</keyword>
<feature type="transmembrane region" description="Helical" evidence="8">
    <location>
        <begin position="100"/>
        <end position="118"/>
    </location>
</feature>
<comment type="subcellular location">
    <subcellularLocation>
        <location evidence="1">Cell membrane</location>
        <topology evidence="1">Multi-pass membrane protein</topology>
    </subcellularLocation>
</comment>
<dbReference type="GO" id="GO:0005886">
    <property type="term" value="C:plasma membrane"/>
    <property type="evidence" value="ECO:0007669"/>
    <property type="project" value="UniProtKB-SubCell"/>
</dbReference>
<evidence type="ECO:0000256" key="3">
    <source>
        <dbReference type="ARBA" id="ARBA00022676"/>
    </source>
</evidence>
<keyword evidence="5 8" id="KW-0812">Transmembrane</keyword>
<dbReference type="InterPro" id="IPR038731">
    <property type="entry name" value="RgtA/B/C-like"/>
</dbReference>
<keyword evidence="6 8" id="KW-1133">Transmembrane helix</keyword>
<feature type="transmembrane region" description="Helical" evidence="8">
    <location>
        <begin position="376"/>
        <end position="393"/>
    </location>
</feature>
<dbReference type="EMBL" id="CP021106">
    <property type="protein sequence ID" value="ARO86526.1"/>
    <property type="molecule type" value="Genomic_DNA"/>
</dbReference>
<evidence type="ECO:0000256" key="2">
    <source>
        <dbReference type="ARBA" id="ARBA00022475"/>
    </source>
</evidence>
<dbReference type="KEGG" id="nlc:EBAPG3_001290"/>
<reference evidence="10 11" key="1">
    <citation type="journal article" date="2015" name="Int. J. Syst. Evol. Microbiol.">
        <title>Nitrosospira lacus sp. nov., a psychrotolerant, ammonia-oxidizing bacterium from sandy lake sediment.</title>
        <authorList>
            <person name="Urakawa H."/>
            <person name="Garcia J.C."/>
            <person name="Nielsen J.L."/>
            <person name="Le V.Q."/>
            <person name="Kozlowski J.A."/>
            <person name="Stein L.Y."/>
            <person name="Lim C.K."/>
            <person name="Pommerening-Roser A."/>
            <person name="Martens-Habbena W."/>
            <person name="Stahl D.A."/>
            <person name="Klotz M.G."/>
        </authorList>
    </citation>
    <scope>NUCLEOTIDE SEQUENCE [LARGE SCALE GENOMIC DNA]</scope>
    <source>
        <strain evidence="10 11">APG3</strain>
    </source>
</reference>
<feature type="domain" description="Glycosyltransferase RgtA/B/C/D-like" evidence="9">
    <location>
        <begin position="78"/>
        <end position="229"/>
    </location>
</feature>
<feature type="transmembrane region" description="Helical" evidence="8">
    <location>
        <begin position="169"/>
        <end position="200"/>
    </location>
</feature>
<dbReference type="PANTHER" id="PTHR33908:SF11">
    <property type="entry name" value="MEMBRANE PROTEIN"/>
    <property type="match status" value="1"/>
</dbReference>
<feature type="transmembrane region" description="Helical" evidence="8">
    <location>
        <begin position="212"/>
        <end position="231"/>
    </location>
</feature>
<dbReference type="GO" id="GO:0009103">
    <property type="term" value="P:lipopolysaccharide biosynthetic process"/>
    <property type="evidence" value="ECO:0007669"/>
    <property type="project" value="UniProtKB-ARBA"/>
</dbReference>
<evidence type="ECO:0000259" key="9">
    <source>
        <dbReference type="Pfam" id="PF13231"/>
    </source>
</evidence>
<organism evidence="10 11">
    <name type="scientific">Nitrosospira lacus</name>
    <dbReference type="NCBI Taxonomy" id="1288494"/>
    <lineage>
        <taxon>Bacteria</taxon>
        <taxon>Pseudomonadati</taxon>
        <taxon>Pseudomonadota</taxon>
        <taxon>Betaproteobacteria</taxon>
        <taxon>Nitrosomonadales</taxon>
        <taxon>Nitrosomonadaceae</taxon>
        <taxon>Nitrosospira</taxon>
    </lineage>
</organism>
<dbReference type="AlphaFoldDB" id="A0A1W6SL37"/>